<evidence type="ECO:0000256" key="9">
    <source>
        <dbReference type="ARBA" id="ARBA00023224"/>
    </source>
</evidence>
<evidence type="ECO:0000256" key="2">
    <source>
        <dbReference type="ARBA" id="ARBA00022475"/>
    </source>
</evidence>
<reference evidence="12" key="3">
    <citation type="submission" date="2025-05" db="UniProtKB">
        <authorList>
            <consortium name="RefSeq"/>
        </authorList>
    </citation>
    <scope>NUCLEOTIDE SEQUENCE [LARGE SCALE GENOMIC DNA]</scope>
    <source>
        <strain evidence="12">DH4</strain>
    </source>
</reference>
<evidence type="ECO:0000256" key="5">
    <source>
        <dbReference type="ARBA" id="ARBA00022725"/>
    </source>
</evidence>
<feature type="transmembrane region" description="Helical" evidence="10">
    <location>
        <begin position="64"/>
        <end position="82"/>
    </location>
</feature>
<dbReference type="InterPro" id="IPR004117">
    <property type="entry name" value="7tm6_olfct_rcpt"/>
</dbReference>
<dbReference type="GO" id="GO:0004984">
    <property type="term" value="F:olfactory receptor activity"/>
    <property type="evidence" value="ECO:0007669"/>
    <property type="project" value="InterPro"/>
</dbReference>
<dbReference type="RefSeq" id="XP_026299636.1">
    <property type="nucleotide sequence ID" value="XM_026443851.1"/>
</dbReference>
<comment type="subcellular location">
    <subcellularLocation>
        <location evidence="1">Cell membrane</location>
        <topology evidence="1">Multi-pass membrane protein</topology>
    </subcellularLocation>
</comment>
<proteinExistence type="predicted"/>
<keyword evidence="8" id="KW-0675">Receptor</keyword>
<dbReference type="GO" id="GO:0007165">
    <property type="term" value="P:signal transduction"/>
    <property type="evidence" value="ECO:0007669"/>
    <property type="project" value="UniProtKB-KW"/>
</dbReference>
<dbReference type="Pfam" id="PF02949">
    <property type="entry name" value="7tm_6"/>
    <property type="match status" value="1"/>
</dbReference>
<evidence type="ECO:0000256" key="3">
    <source>
        <dbReference type="ARBA" id="ARBA00022606"/>
    </source>
</evidence>
<reference evidence="13" key="2">
    <citation type="submission" date="2025-04" db="UniProtKB">
        <authorList>
            <consortium name="RefSeq"/>
        </authorList>
    </citation>
    <scope>IDENTIFICATION</scope>
    <source>
        <strain evidence="13">DH4</strain>
        <tissue evidence="13">Whole body</tissue>
    </source>
</reference>
<dbReference type="GeneID" id="107966050"/>
<evidence type="ECO:0000313" key="12">
    <source>
        <dbReference type="Proteomes" id="UP000005203"/>
    </source>
</evidence>
<feature type="transmembrane region" description="Helical" evidence="10">
    <location>
        <begin position="89"/>
        <end position="111"/>
    </location>
</feature>
<evidence type="ECO:0000256" key="7">
    <source>
        <dbReference type="ARBA" id="ARBA00023136"/>
    </source>
</evidence>
<protein>
    <submittedName>
        <fullName evidence="13">Uncharacterized protein LOC107966050 isoform X2</fullName>
    </submittedName>
</protein>
<evidence type="ECO:0000256" key="10">
    <source>
        <dbReference type="SAM" id="Phobius"/>
    </source>
</evidence>
<evidence type="ECO:0000256" key="8">
    <source>
        <dbReference type="ARBA" id="ARBA00023170"/>
    </source>
</evidence>
<evidence type="ECO:0000256" key="6">
    <source>
        <dbReference type="ARBA" id="ARBA00022989"/>
    </source>
</evidence>
<keyword evidence="7 10" id="KW-0472">Membrane</keyword>
<dbReference type="EnsemblMetazoa" id="XM_026443851">
    <property type="protein sequence ID" value="XP_026299636"/>
    <property type="gene ID" value="LOC107966050"/>
</dbReference>
<evidence type="ECO:0000256" key="1">
    <source>
        <dbReference type="ARBA" id="ARBA00004651"/>
    </source>
</evidence>
<reference evidence="11" key="1">
    <citation type="submission" date="2021-01" db="UniProtKB">
        <authorList>
            <consortium name="EnsemblMetazoa"/>
        </authorList>
    </citation>
    <scope>IDENTIFICATION</scope>
    <source>
        <strain evidence="11">DH4</strain>
    </source>
</reference>
<dbReference type="AlphaFoldDB" id="A0A7M7MR04"/>
<dbReference type="PANTHER" id="PTHR21137">
    <property type="entry name" value="ODORANT RECEPTOR"/>
    <property type="match status" value="1"/>
</dbReference>
<keyword evidence="2" id="KW-1003">Cell membrane</keyword>
<dbReference type="GO" id="GO:0005886">
    <property type="term" value="C:plasma membrane"/>
    <property type="evidence" value="ECO:0007669"/>
    <property type="project" value="UniProtKB-SubCell"/>
</dbReference>
<evidence type="ECO:0000313" key="11">
    <source>
        <dbReference type="EnsemblMetazoa" id="XP_026299636"/>
    </source>
</evidence>
<dbReference type="Proteomes" id="UP000005203">
    <property type="component" value="Linkage group LG1"/>
</dbReference>
<accession>A0A7M7MR04</accession>
<dbReference type="PANTHER" id="PTHR21137:SF35">
    <property type="entry name" value="ODORANT RECEPTOR 19A-RELATED"/>
    <property type="match status" value="1"/>
</dbReference>
<name>A0A7M7MR04_APIME</name>
<evidence type="ECO:0000313" key="13">
    <source>
        <dbReference type="RefSeq" id="XP_026299636.1"/>
    </source>
</evidence>
<accession>A0A8B8H6K2</accession>
<keyword evidence="3" id="KW-0716">Sensory transduction</keyword>
<keyword evidence="12" id="KW-1185">Reference proteome</keyword>
<keyword evidence="4 10" id="KW-0812">Transmembrane</keyword>
<evidence type="ECO:0000256" key="4">
    <source>
        <dbReference type="ARBA" id="ARBA00022692"/>
    </source>
</evidence>
<feature type="transmembrane region" description="Helical" evidence="10">
    <location>
        <begin position="40"/>
        <end position="58"/>
    </location>
</feature>
<gene>
    <name evidence="13" type="primary">LOC107966050</name>
</gene>
<keyword evidence="5" id="KW-0552">Olfaction</keyword>
<sequence length="188" mass="21728">MSKELRLYKKYASFVKLFLLIGGICPITRELNVIYRYIPIWAIFSCFIELCAVGNSSLQNVENIPLLTASLILIGTILNVITKVNGINIYKIGTFMIYLMLKLIQTFLYSWPGDVIFTESEFLRRNVYCSCWYDKNTSFAKYFLLVLAQRPIVLKACSLVQVTMDLLAKIMNTTISYYFLLETMNDDK</sequence>
<keyword evidence="6 10" id="KW-1133">Transmembrane helix</keyword>
<dbReference type="GO" id="GO:0005549">
    <property type="term" value="F:odorant binding"/>
    <property type="evidence" value="ECO:0007669"/>
    <property type="project" value="InterPro"/>
</dbReference>
<keyword evidence="9" id="KW-0807">Transducer</keyword>
<organism evidence="11">
    <name type="scientific">Apis mellifera</name>
    <name type="common">Honeybee</name>
    <dbReference type="NCBI Taxonomy" id="7460"/>
    <lineage>
        <taxon>Eukaryota</taxon>
        <taxon>Metazoa</taxon>
        <taxon>Ecdysozoa</taxon>
        <taxon>Arthropoda</taxon>
        <taxon>Hexapoda</taxon>
        <taxon>Insecta</taxon>
        <taxon>Pterygota</taxon>
        <taxon>Neoptera</taxon>
        <taxon>Endopterygota</taxon>
        <taxon>Hymenoptera</taxon>
        <taxon>Apocrita</taxon>
        <taxon>Aculeata</taxon>
        <taxon>Apoidea</taxon>
        <taxon>Anthophila</taxon>
        <taxon>Apidae</taxon>
        <taxon>Apis</taxon>
    </lineage>
</organism>